<evidence type="ECO:0000313" key="5">
    <source>
        <dbReference type="EMBL" id="NYE82414.1"/>
    </source>
</evidence>
<dbReference type="PANTHER" id="PTHR43270:SF4">
    <property type="entry name" value="CARNOSINE DIPEPTIDASE 2, ISOFORM A"/>
    <property type="match status" value="1"/>
</dbReference>
<dbReference type="InterPro" id="IPR002933">
    <property type="entry name" value="Peptidase_M20"/>
</dbReference>
<keyword evidence="1" id="KW-0645">Protease</keyword>
<evidence type="ECO:0000259" key="4">
    <source>
        <dbReference type="Pfam" id="PF07687"/>
    </source>
</evidence>
<sequence>MNLSDLGSTIARRYDDDIIPRLVDYVRIPAKSPAFDPNWAEHGYLADVITSAKLWAAAQGIAGLHVEIVTIDGRTPCLFFDVPATQGLGSDRTVMFYGHLDKQPEMTGWRDDLGPWIPKIEDGKLYGRGSADDGYALYAALTAISAIDAQGAPRPRCVGLIETCEESGSFDLPPYLAMLAPRLGDVMLVVGMDSGCGNYDQLWVTTSLRGLAGGVLTVEVLTEGVHSGMASGLVPSSFRIARQLLNRIDDPATGTVLLPELQADIPDERMEQARTAGDILGDQVWTQFPWVGCSHGADGHAHAMPTTTDPVEGILNRTWRPALSVTGAAGFPSIDAAGNVLRPKTSLKLSMRLPPTVDGHFAAQVLKRKLEENPPYQANVRFVGGEGATGWNAPATAPWLKEALNTASQDVYGKPAAWLGEGGTIPFMGMLGEFFPKAQFLITGVLGPKSNAHGPNEFLHIPYVKKLTAAVAQVVAGVR</sequence>
<dbReference type="CDD" id="cd05682">
    <property type="entry name" value="M20_dipept_dapE"/>
    <property type="match status" value="1"/>
</dbReference>
<dbReference type="SUPFAM" id="SSF53187">
    <property type="entry name" value="Zn-dependent exopeptidases"/>
    <property type="match status" value="1"/>
</dbReference>
<dbReference type="Proteomes" id="UP000542125">
    <property type="component" value="Unassembled WGS sequence"/>
</dbReference>
<dbReference type="Gene3D" id="3.40.630.10">
    <property type="entry name" value="Zn peptidases"/>
    <property type="match status" value="1"/>
</dbReference>
<dbReference type="InterPro" id="IPR011650">
    <property type="entry name" value="Peptidase_M20_dimer"/>
</dbReference>
<organism evidence="5 6">
    <name type="scientific">Pigmentiphaga litoralis</name>
    <dbReference type="NCBI Taxonomy" id="516702"/>
    <lineage>
        <taxon>Bacteria</taxon>
        <taxon>Pseudomonadati</taxon>
        <taxon>Pseudomonadota</taxon>
        <taxon>Betaproteobacteria</taxon>
        <taxon>Burkholderiales</taxon>
        <taxon>Alcaligenaceae</taxon>
        <taxon>Pigmentiphaga</taxon>
    </lineage>
</organism>
<dbReference type="RefSeq" id="WP_257022149.1">
    <property type="nucleotide sequence ID" value="NZ_JACBYR010000001.1"/>
</dbReference>
<dbReference type="EMBL" id="JACBYR010000001">
    <property type="protein sequence ID" value="NYE82414.1"/>
    <property type="molecule type" value="Genomic_DNA"/>
</dbReference>
<dbReference type="PANTHER" id="PTHR43270">
    <property type="entry name" value="BETA-ALA-HIS DIPEPTIDASE"/>
    <property type="match status" value="1"/>
</dbReference>
<evidence type="ECO:0000256" key="1">
    <source>
        <dbReference type="ARBA" id="ARBA00022670"/>
    </source>
</evidence>
<keyword evidence="6" id="KW-1185">Reference proteome</keyword>
<accession>A0A7Y9IU99</accession>
<evidence type="ECO:0000256" key="3">
    <source>
        <dbReference type="ARBA" id="ARBA00022801"/>
    </source>
</evidence>
<comment type="caution">
    <text evidence="5">The sequence shown here is derived from an EMBL/GenBank/DDBJ whole genome shotgun (WGS) entry which is preliminary data.</text>
</comment>
<feature type="domain" description="Peptidase M20 dimerisation" evidence="4">
    <location>
        <begin position="207"/>
        <end position="373"/>
    </location>
</feature>
<proteinExistence type="predicted"/>
<dbReference type="Pfam" id="PF01546">
    <property type="entry name" value="Peptidase_M20"/>
    <property type="match status" value="1"/>
</dbReference>
<dbReference type="GO" id="GO:0008233">
    <property type="term" value="F:peptidase activity"/>
    <property type="evidence" value="ECO:0007669"/>
    <property type="project" value="UniProtKB-KW"/>
</dbReference>
<dbReference type="Pfam" id="PF07687">
    <property type="entry name" value="M20_dimer"/>
    <property type="match status" value="1"/>
</dbReference>
<reference evidence="5 6" key="1">
    <citation type="submission" date="2020-07" db="EMBL/GenBank/DDBJ databases">
        <title>Genomic Encyclopedia of Type Strains, Phase IV (KMG-V): Genome sequencing to study the core and pangenomes of soil and plant-associated prokaryotes.</title>
        <authorList>
            <person name="Whitman W."/>
        </authorList>
    </citation>
    <scope>NUCLEOTIDE SEQUENCE [LARGE SCALE GENOMIC DNA]</scope>
    <source>
        <strain evidence="5 6">SAS40</strain>
    </source>
</reference>
<dbReference type="GO" id="GO:0006508">
    <property type="term" value="P:proteolysis"/>
    <property type="evidence" value="ECO:0007669"/>
    <property type="project" value="UniProtKB-KW"/>
</dbReference>
<dbReference type="AlphaFoldDB" id="A0A7Y9IU99"/>
<evidence type="ECO:0000313" key="6">
    <source>
        <dbReference type="Proteomes" id="UP000542125"/>
    </source>
</evidence>
<dbReference type="GO" id="GO:0046872">
    <property type="term" value="F:metal ion binding"/>
    <property type="evidence" value="ECO:0007669"/>
    <property type="project" value="UniProtKB-KW"/>
</dbReference>
<dbReference type="Gene3D" id="3.30.70.360">
    <property type="match status" value="1"/>
</dbReference>
<protein>
    <submittedName>
        <fullName evidence="5">Acetylornithine deacetylase/succinyl-diaminopimelate desuccinylase-like protein</fullName>
    </submittedName>
</protein>
<keyword evidence="2" id="KW-0479">Metal-binding</keyword>
<gene>
    <name evidence="5" type="ORF">FHW18_001685</name>
</gene>
<keyword evidence="3" id="KW-0378">Hydrolase</keyword>
<evidence type="ECO:0000256" key="2">
    <source>
        <dbReference type="ARBA" id="ARBA00022723"/>
    </source>
</evidence>
<dbReference type="InterPro" id="IPR051458">
    <property type="entry name" value="Cyt/Met_Dipeptidase"/>
</dbReference>
<name>A0A7Y9IU99_9BURK</name>